<accession>A0A942UR69</accession>
<proteinExistence type="predicted"/>
<evidence type="ECO:0000313" key="3">
    <source>
        <dbReference type="EMBL" id="MBS4537073.1"/>
    </source>
</evidence>
<dbReference type="Proteomes" id="UP000724672">
    <property type="component" value="Unassembled WGS sequence"/>
</dbReference>
<evidence type="ECO:0000313" key="4">
    <source>
        <dbReference type="Proteomes" id="UP000724672"/>
    </source>
</evidence>
<keyword evidence="2" id="KW-1133">Transmembrane helix</keyword>
<dbReference type="AlphaFoldDB" id="A0A942UR69"/>
<feature type="compositionally biased region" description="Low complexity" evidence="1">
    <location>
        <begin position="19"/>
        <end position="29"/>
    </location>
</feature>
<dbReference type="EMBL" id="WSFT01000011">
    <property type="protein sequence ID" value="MBS4537073.1"/>
    <property type="molecule type" value="Genomic_DNA"/>
</dbReference>
<organism evidence="3 4">
    <name type="scientific">Anaeromonas frigoriresistens</name>
    <dbReference type="NCBI Taxonomy" id="2683708"/>
    <lineage>
        <taxon>Bacteria</taxon>
        <taxon>Bacillati</taxon>
        <taxon>Bacillota</taxon>
        <taxon>Tissierellia</taxon>
        <taxon>Tissierellales</taxon>
        <taxon>Thermohalobacteraceae</taxon>
        <taxon>Anaeromonas</taxon>
    </lineage>
</organism>
<keyword evidence="2" id="KW-0472">Membrane</keyword>
<protein>
    <submittedName>
        <fullName evidence="3">Uncharacterized protein</fullName>
    </submittedName>
</protein>
<name>A0A942UR69_9FIRM</name>
<keyword evidence="4" id="KW-1185">Reference proteome</keyword>
<comment type="caution">
    <text evidence="3">The sequence shown here is derived from an EMBL/GenBank/DDBJ whole genome shotgun (WGS) entry which is preliminary data.</text>
</comment>
<evidence type="ECO:0000256" key="2">
    <source>
        <dbReference type="SAM" id="Phobius"/>
    </source>
</evidence>
<keyword evidence="2" id="KW-0812">Transmembrane</keyword>
<reference evidence="3" key="1">
    <citation type="submission" date="2019-12" db="EMBL/GenBank/DDBJ databases">
        <title>Clostridiaceae gen. nov. sp. nov., isolated from sediment in Xinjiang, China.</title>
        <authorList>
            <person name="Zhang R."/>
        </authorList>
    </citation>
    <scope>NUCLEOTIDE SEQUENCE</scope>
    <source>
        <strain evidence="3">D2Q-11</strain>
    </source>
</reference>
<gene>
    <name evidence="3" type="ORF">GOQ27_01285</name>
</gene>
<feature type="region of interest" description="Disordered" evidence="1">
    <location>
        <begin position="1"/>
        <end position="29"/>
    </location>
</feature>
<evidence type="ECO:0000256" key="1">
    <source>
        <dbReference type="SAM" id="MobiDB-lite"/>
    </source>
</evidence>
<dbReference type="RefSeq" id="WP_203365005.1">
    <property type="nucleotide sequence ID" value="NZ_WSFT01000011.1"/>
</dbReference>
<sequence length="78" mass="8987">MTQKIEVLNNTNKNDEPNDNNNDTNNSNNNSLKFNIPIKNLLFIFGTIILLLSSFFVSAIIASNNYEEIFRFIKTNIF</sequence>
<feature type="transmembrane region" description="Helical" evidence="2">
    <location>
        <begin position="41"/>
        <end position="62"/>
    </location>
</feature>